<name>A0ABX1IXX5_9PSEU</name>
<gene>
    <name evidence="1" type="ORF">HFP15_05635</name>
</gene>
<protein>
    <submittedName>
        <fullName evidence="1">Uncharacterized protein</fullName>
    </submittedName>
</protein>
<sequence length="178" mass="18917">MPPHCDSWDGPVVSAARQALDADDVALVLPYVRAESEAEVRAAFDRAMKVRPLGSEAREVADRWFFETVVRVHRAGEGAGFTGLKPAGLDVGPAIPAAERALATGTVADLVEMLCGTIARQAGQRHAHAMTLKAHAGDGVPAARAYVEAMLGLEVWAHTVYRQAMADPHAHTGGHDHD</sequence>
<dbReference type="Pfam" id="PF20046">
    <property type="entry name" value="DUF6448"/>
    <property type="match status" value="1"/>
</dbReference>
<accession>A0ABX1IXX5</accession>
<proteinExistence type="predicted"/>
<comment type="caution">
    <text evidence="1">The sequence shown here is derived from an EMBL/GenBank/DDBJ whole genome shotgun (WGS) entry which is preliminary data.</text>
</comment>
<dbReference type="InterPro" id="IPR045613">
    <property type="entry name" value="DUF6448"/>
</dbReference>
<evidence type="ECO:0000313" key="1">
    <source>
        <dbReference type="EMBL" id="NKQ52356.1"/>
    </source>
</evidence>
<reference evidence="1 2" key="1">
    <citation type="submission" date="2020-04" db="EMBL/GenBank/DDBJ databases">
        <title>Novel species.</title>
        <authorList>
            <person name="Teo W.F.A."/>
            <person name="Lipun K."/>
            <person name="Srisuk N."/>
            <person name="Duangmal K."/>
        </authorList>
    </citation>
    <scope>NUCLEOTIDE SEQUENCE [LARGE SCALE GENOMIC DNA]</scope>
    <source>
        <strain evidence="1 2">K13G38</strain>
    </source>
</reference>
<dbReference type="RefSeq" id="WP_168512129.1">
    <property type="nucleotide sequence ID" value="NZ_JAAXLS010000002.1"/>
</dbReference>
<organism evidence="1 2">
    <name type="scientific">Amycolatopsis acididurans</name>
    <dbReference type="NCBI Taxonomy" id="2724524"/>
    <lineage>
        <taxon>Bacteria</taxon>
        <taxon>Bacillati</taxon>
        <taxon>Actinomycetota</taxon>
        <taxon>Actinomycetes</taxon>
        <taxon>Pseudonocardiales</taxon>
        <taxon>Pseudonocardiaceae</taxon>
        <taxon>Amycolatopsis</taxon>
    </lineage>
</organism>
<dbReference type="Proteomes" id="UP000715441">
    <property type="component" value="Unassembled WGS sequence"/>
</dbReference>
<dbReference type="EMBL" id="JAAXLS010000002">
    <property type="protein sequence ID" value="NKQ52356.1"/>
    <property type="molecule type" value="Genomic_DNA"/>
</dbReference>
<evidence type="ECO:0000313" key="2">
    <source>
        <dbReference type="Proteomes" id="UP000715441"/>
    </source>
</evidence>
<keyword evidence="2" id="KW-1185">Reference proteome</keyword>